<evidence type="ECO:0000259" key="3">
    <source>
        <dbReference type="Pfam" id="PF16344"/>
    </source>
</evidence>
<dbReference type="InterPro" id="IPR032508">
    <property type="entry name" value="FecR_C"/>
</dbReference>
<feature type="domain" description="FecR protein" evidence="2">
    <location>
        <begin position="128"/>
        <end position="219"/>
    </location>
</feature>
<keyword evidence="5" id="KW-1185">Reference proteome</keyword>
<dbReference type="AlphaFoldDB" id="A0A7S9Q0N7"/>
<dbReference type="EMBL" id="CP064939">
    <property type="protein sequence ID" value="QPH40897.1"/>
    <property type="molecule type" value="Genomic_DNA"/>
</dbReference>
<dbReference type="Gene3D" id="2.60.120.1440">
    <property type="match status" value="1"/>
</dbReference>
<dbReference type="Proteomes" id="UP000594759">
    <property type="component" value="Chromosome"/>
</dbReference>
<keyword evidence="1" id="KW-0472">Membrane</keyword>
<evidence type="ECO:0000313" key="4">
    <source>
        <dbReference type="EMBL" id="QPH40897.1"/>
    </source>
</evidence>
<dbReference type="InterPro" id="IPR012373">
    <property type="entry name" value="Ferrdict_sens_TM"/>
</dbReference>
<organism evidence="4 5">
    <name type="scientific">Pedobacter endophyticus</name>
    <dbReference type="NCBI Taxonomy" id="2789740"/>
    <lineage>
        <taxon>Bacteria</taxon>
        <taxon>Pseudomonadati</taxon>
        <taxon>Bacteroidota</taxon>
        <taxon>Sphingobacteriia</taxon>
        <taxon>Sphingobacteriales</taxon>
        <taxon>Sphingobacteriaceae</taxon>
        <taxon>Pedobacter</taxon>
    </lineage>
</organism>
<proteinExistence type="predicted"/>
<name>A0A7S9Q0N7_9SPHI</name>
<dbReference type="KEGG" id="pex:IZT61_06425"/>
<dbReference type="Pfam" id="PF16344">
    <property type="entry name" value="FecR_C"/>
    <property type="match status" value="1"/>
</dbReference>
<dbReference type="Gene3D" id="3.55.50.30">
    <property type="match status" value="1"/>
</dbReference>
<sequence length="344" mass="39385">MMNRQKFIKLFSKKLSGEIDADDRALLDTTISENEYYRDLSAHLDNYLTKQNTSYNSNGQQQLNQIWATIDANENDHFNGKHHYWPKFSRYSGFWLKGAAALIAISLIGLLLYKLINPQPLTDIEQLTTTNAKTFKVLNDGTKVWLNKHSTLSYNKAFGREAREITIEGEAFFDVVKNNRIPLFVHAGNIDIEVKGTAFNVRTEKNNHGIEVALVRGLIKVSNRKDKNSSLLLYPNQKVVYNGDKKDGQNKFGLEIVNESALLKETGWIADTLIFSKEKLKNLAVKMEKKYDVKINIQSEALKEKRFSGLFINETIEQALTSLKLSYPLTYTINKRLVVIKEQE</sequence>
<protein>
    <submittedName>
        <fullName evidence="4">FecR family protein</fullName>
    </submittedName>
</protein>
<feature type="domain" description="Protein FecR C-terminal" evidence="3">
    <location>
        <begin position="273"/>
        <end position="340"/>
    </location>
</feature>
<feature type="transmembrane region" description="Helical" evidence="1">
    <location>
        <begin position="94"/>
        <end position="116"/>
    </location>
</feature>
<dbReference type="Pfam" id="PF04773">
    <property type="entry name" value="FecR"/>
    <property type="match status" value="1"/>
</dbReference>
<reference evidence="4 5" key="1">
    <citation type="submission" date="2020-11" db="EMBL/GenBank/DDBJ databases">
        <title>Pedobacter endophytica, an endophytic bacteria isolated form Carex pumila.</title>
        <authorList>
            <person name="Peng Y."/>
            <person name="Jiang L."/>
            <person name="Lee J."/>
        </authorList>
    </citation>
    <scope>NUCLEOTIDE SEQUENCE [LARGE SCALE GENOMIC DNA]</scope>
    <source>
        <strain evidence="4 5">JBR3-12</strain>
    </source>
</reference>
<dbReference type="PANTHER" id="PTHR30273:SF2">
    <property type="entry name" value="PROTEIN FECR"/>
    <property type="match status" value="1"/>
</dbReference>
<keyword evidence="1" id="KW-1133">Transmembrane helix</keyword>
<gene>
    <name evidence="4" type="ORF">IZT61_06425</name>
</gene>
<dbReference type="PANTHER" id="PTHR30273">
    <property type="entry name" value="PERIPLASMIC SIGNAL SENSOR AND SIGMA FACTOR ACTIVATOR FECR-RELATED"/>
    <property type="match status" value="1"/>
</dbReference>
<accession>A0A7S9Q0N7</accession>
<evidence type="ECO:0000259" key="2">
    <source>
        <dbReference type="Pfam" id="PF04773"/>
    </source>
</evidence>
<dbReference type="PIRSF" id="PIRSF018266">
    <property type="entry name" value="FecR"/>
    <property type="match status" value="1"/>
</dbReference>
<dbReference type="InterPro" id="IPR006860">
    <property type="entry name" value="FecR"/>
</dbReference>
<evidence type="ECO:0000313" key="5">
    <source>
        <dbReference type="Proteomes" id="UP000594759"/>
    </source>
</evidence>
<dbReference type="RefSeq" id="WP_196100351.1">
    <property type="nucleotide sequence ID" value="NZ_CP064939.1"/>
</dbReference>
<keyword evidence="1" id="KW-0812">Transmembrane</keyword>
<dbReference type="GO" id="GO:0016989">
    <property type="term" value="F:sigma factor antagonist activity"/>
    <property type="evidence" value="ECO:0007669"/>
    <property type="project" value="TreeGrafter"/>
</dbReference>
<evidence type="ECO:0000256" key="1">
    <source>
        <dbReference type="SAM" id="Phobius"/>
    </source>
</evidence>